<dbReference type="EMBL" id="CM037159">
    <property type="protein sequence ID" value="KAH7865172.1"/>
    <property type="molecule type" value="Genomic_DNA"/>
</dbReference>
<comment type="caution">
    <text evidence="1">The sequence shown here is derived from an EMBL/GenBank/DDBJ whole genome shotgun (WGS) entry which is preliminary data.</text>
</comment>
<evidence type="ECO:0000313" key="2">
    <source>
        <dbReference type="Proteomes" id="UP000828048"/>
    </source>
</evidence>
<accession>A0ACB7ZGM3</accession>
<gene>
    <name evidence="1" type="ORF">Vadar_003136</name>
</gene>
<organism evidence="1 2">
    <name type="scientific">Vaccinium darrowii</name>
    <dbReference type="NCBI Taxonomy" id="229202"/>
    <lineage>
        <taxon>Eukaryota</taxon>
        <taxon>Viridiplantae</taxon>
        <taxon>Streptophyta</taxon>
        <taxon>Embryophyta</taxon>
        <taxon>Tracheophyta</taxon>
        <taxon>Spermatophyta</taxon>
        <taxon>Magnoliopsida</taxon>
        <taxon>eudicotyledons</taxon>
        <taxon>Gunneridae</taxon>
        <taxon>Pentapetalae</taxon>
        <taxon>asterids</taxon>
        <taxon>Ericales</taxon>
        <taxon>Ericaceae</taxon>
        <taxon>Vaccinioideae</taxon>
        <taxon>Vaccinieae</taxon>
        <taxon>Vaccinium</taxon>
    </lineage>
</organism>
<reference evidence="1 2" key="1">
    <citation type="journal article" date="2021" name="Hortic Res">
        <title>High-quality reference genome and annotation aids understanding of berry development for evergreen blueberry (Vaccinium darrowii).</title>
        <authorList>
            <person name="Yu J."/>
            <person name="Hulse-Kemp A.M."/>
            <person name="Babiker E."/>
            <person name="Staton M."/>
        </authorList>
    </citation>
    <scope>NUCLEOTIDE SEQUENCE [LARGE SCALE GENOMIC DNA]</scope>
    <source>
        <strain evidence="2">cv. NJ 8807/NJ 8810</strain>
        <tissue evidence="1">Young leaf</tissue>
    </source>
</reference>
<protein>
    <submittedName>
        <fullName evidence="1">Uncharacterized protein</fullName>
    </submittedName>
</protein>
<sequence length="454" mass="50779">MENAVVLLCKRGVHTAGVILSPSLRFAGLLVILKQKWSDLNEGSFSLYYALEGHPNCILASDDDLNVLYAFALSCHIDRVDVSITELGGSSRVCNSVDSCSSTLAVLSCDAHDSSSTVSEEVDLLPSFACHKTKPLKSDHWVNLIRGVGQEFPGGVVEFRDSLCQFSLYHGFKFFYERNDGRTTKHKNHLIGLFNRAACAPNVVIFDNLIAELKEGGGDKVISFLSDLPNENWCHAHFPGKRYGELTSNLVESFNNWIKDERHLPVTQLLDCIRLKLMEQMSNRRLCAMKWNGVCPAMDKKLAAAFNFSRSWKVITSHANLFEVRCNPSVSVDIGLRTCSCGEWQINSFPCLHVVCALKKSGKNLNDYVDHYYFVDTYREIYSKCINPVPTLSKADFVPTSDAVLLPPLTKRPPGRPRTERIPSMGFRTRKVTCSRCGKVGHHNKASCKEPLNH</sequence>
<dbReference type="Proteomes" id="UP000828048">
    <property type="component" value="Chromosome 9"/>
</dbReference>
<name>A0ACB7ZGM3_9ERIC</name>
<evidence type="ECO:0000313" key="1">
    <source>
        <dbReference type="EMBL" id="KAH7865172.1"/>
    </source>
</evidence>
<keyword evidence="2" id="KW-1185">Reference proteome</keyword>
<proteinExistence type="predicted"/>